<gene>
    <name evidence="3" type="ORF">F0562_022543</name>
</gene>
<protein>
    <recommendedName>
        <fullName evidence="2">(S)-ureidoglycine aminohydrolase cupin domain-containing protein</fullName>
    </recommendedName>
</protein>
<proteinExistence type="predicted"/>
<sequence length="210" mass="23618">MSLILWRLLFKEKEDPRITGRRGRSKSKDVAASMEARLERMERAVADIGMQLEDEIPSSATLEAAVEDLRGEALGALNSMADTLRQEFQRQLDQVFAELASFLELDSLSHRVVEGKYGIDGRGCTVEDKGAYRQSLWRIIGKRWGCPPSKFPWTYSSKETCYLLEGKVKVFPDGSKEGVEIGAGDLVVFPKGMSCTWDVSEAVDKHYNFE</sequence>
<dbReference type="Proteomes" id="UP000325577">
    <property type="component" value="Linkage Group LG11"/>
</dbReference>
<keyword evidence="4" id="KW-1185">Reference proteome</keyword>
<dbReference type="CDD" id="cd02227">
    <property type="entry name" value="cupin_TM1112-like"/>
    <property type="match status" value="1"/>
</dbReference>
<dbReference type="Gene3D" id="2.60.120.10">
    <property type="entry name" value="Jelly Rolls"/>
    <property type="match status" value="1"/>
</dbReference>
<dbReference type="SUPFAM" id="SSF51182">
    <property type="entry name" value="RmlC-like cupins"/>
    <property type="match status" value="1"/>
</dbReference>
<dbReference type="InterPro" id="IPR014710">
    <property type="entry name" value="RmlC-like_jellyroll"/>
</dbReference>
<dbReference type="PANTHER" id="PTHR33271">
    <property type="entry name" value="OS04G0445200 PROTEIN"/>
    <property type="match status" value="1"/>
</dbReference>
<name>A0A5J5BTF5_9ASTE</name>
<dbReference type="Pfam" id="PF05899">
    <property type="entry name" value="Cupin_3"/>
    <property type="match status" value="1"/>
</dbReference>
<organism evidence="3 4">
    <name type="scientific">Nyssa sinensis</name>
    <dbReference type="NCBI Taxonomy" id="561372"/>
    <lineage>
        <taxon>Eukaryota</taxon>
        <taxon>Viridiplantae</taxon>
        <taxon>Streptophyta</taxon>
        <taxon>Embryophyta</taxon>
        <taxon>Tracheophyta</taxon>
        <taxon>Spermatophyta</taxon>
        <taxon>Magnoliopsida</taxon>
        <taxon>eudicotyledons</taxon>
        <taxon>Gunneridae</taxon>
        <taxon>Pentapetalae</taxon>
        <taxon>asterids</taxon>
        <taxon>Cornales</taxon>
        <taxon>Nyssaceae</taxon>
        <taxon>Nyssa</taxon>
    </lineage>
</organism>
<dbReference type="AlphaFoldDB" id="A0A5J5BTF5"/>
<feature type="coiled-coil region" evidence="1">
    <location>
        <begin position="24"/>
        <end position="51"/>
    </location>
</feature>
<accession>A0A5J5BTF5</accession>
<evidence type="ECO:0000259" key="2">
    <source>
        <dbReference type="Pfam" id="PF05899"/>
    </source>
</evidence>
<dbReference type="EMBL" id="CM018034">
    <property type="protein sequence ID" value="KAA8544531.1"/>
    <property type="molecule type" value="Genomic_DNA"/>
</dbReference>
<dbReference type="PANTHER" id="PTHR33271:SF22">
    <property type="entry name" value="OS04G0445200 PROTEIN"/>
    <property type="match status" value="1"/>
</dbReference>
<dbReference type="InterPro" id="IPR011051">
    <property type="entry name" value="RmlC_Cupin_sf"/>
</dbReference>
<feature type="domain" description="(S)-ureidoglycine aminohydrolase cupin" evidence="2">
    <location>
        <begin position="144"/>
        <end position="207"/>
    </location>
</feature>
<evidence type="ECO:0000313" key="4">
    <source>
        <dbReference type="Proteomes" id="UP000325577"/>
    </source>
</evidence>
<reference evidence="3 4" key="1">
    <citation type="submission" date="2019-09" db="EMBL/GenBank/DDBJ databases">
        <title>A chromosome-level genome assembly of the Chinese tupelo Nyssa sinensis.</title>
        <authorList>
            <person name="Yang X."/>
            <person name="Kang M."/>
            <person name="Yang Y."/>
            <person name="Xiong H."/>
            <person name="Wang M."/>
            <person name="Zhang Z."/>
            <person name="Wang Z."/>
            <person name="Wu H."/>
            <person name="Ma T."/>
            <person name="Liu J."/>
            <person name="Xi Z."/>
        </authorList>
    </citation>
    <scope>NUCLEOTIDE SEQUENCE [LARGE SCALE GENOMIC DNA]</scope>
    <source>
        <strain evidence="3">J267</strain>
        <tissue evidence="3">Leaf</tissue>
    </source>
</reference>
<evidence type="ECO:0000313" key="3">
    <source>
        <dbReference type="EMBL" id="KAA8544531.1"/>
    </source>
</evidence>
<dbReference type="InterPro" id="IPR008579">
    <property type="entry name" value="UGlyAH_Cupin_dom"/>
</dbReference>
<dbReference type="OrthoDB" id="1750119at2759"/>
<evidence type="ECO:0000256" key="1">
    <source>
        <dbReference type="SAM" id="Coils"/>
    </source>
</evidence>
<keyword evidence="1" id="KW-0175">Coiled coil</keyword>